<dbReference type="EMBL" id="ATCN01000203">
    <property type="protein sequence ID" value="EPR79552.1"/>
    <property type="molecule type" value="Genomic_DNA"/>
</dbReference>
<dbReference type="InterPro" id="IPR004087">
    <property type="entry name" value="KH_dom"/>
</dbReference>
<dbReference type="PROSITE" id="PS50084">
    <property type="entry name" value="KH_TYPE_1"/>
    <property type="match status" value="1"/>
</dbReference>
<dbReference type="AlphaFoldDB" id="S7WCM1"/>
<dbReference type="InterPro" id="IPR055256">
    <property type="entry name" value="KH_1_KHDC4/BBP-like"/>
</dbReference>
<dbReference type="OrthoDB" id="6777263at2759"/>
<dbReference type="GO" id="GO:0003723">
    <property type="term" value="F:RNA binding"/>
    <property type="evidence" value="ECO:0007669"/>
    <property type="project" value="UniProtKB-UniRule"/>
</dbReference>
<dbReference type="Proteomes" id="UP000014978">
    <property type="component" value="Unassembled WGS sequence"/>
</dbReference>
<dbReference type="Gene3D" id="3.30.1370.10">
    <property type="entry name" value="K Homology domain, type 1"/>
    <property type="match status" value="1"/>
</dbReference>
<proteinExistence type="predicted"/>
<accession>S7WCM1</accession>
<comment type="caution">
    <text evidence="4">The sequence shown here is derived from an EMBL/GenBank/DDBJ whole genome shotgun (WGS) entry which is preliminary data.</text>
</comment>
<dbReference type="PANTHER" id="PTHR11208">
    <property type="entry name" value="RNA-BINDING PROTEIN RELATED"/>
    <property type="match status" value="1"/>
</dbReference>
<keyword evidence="5" id="KW-1185">Reference proteome</keyword>
<dbReference type="InterPro" id="IPR036612">
    <property type="entry name" value="KH_dom_type_1_sf"/>
</dbReference>
<dbReference type="SMART" id="SM00322">
    <property type="entry name" value="KH"/>
    <property type="match status" value="1"/>
</dbReference>
<evidence type="ECO:0000259" key="3">
    <source>
        <dbReference type="SMART" id="SM00322"/>
    </source>
</evidence>
<gene>
    <name evidence="4" type="ORF">SLOPH_1903</name>
</gene>
<protein>
    <submittedName>
        <fullName evidence="4">Splicing factor</fullName>
    </submittedName>
</protein>
<dbReference type="STRING" id="1358809.S7WCM1"/>
<sequence length="209" mass="25028">MVDSTKYPFLKNLSIENYLLLSRIENIRLKLNNLKDECIYENIDDYRSRLLSLYHRLIYEAKERIPHYKLPSENTFGGRYQHKLHIPVDKYPSINFIGLIIGPSGNSLKEMEYKNNIKISIKGKGAYKEESNEDLHCLITADKKDNLDKGVEEIEKIIEDAIKIPENENVLKNKQLKEMGVKIEEKNKMVYTDWEKYYYWWYYFNREEN</sequence>
<evidence type="ECO:0000313" key="4">
    <source>
        <dbReference type="EMBL" id="EPR79552.1"/>
    </source>
</evidence>
<dbReference type="InterPro" id="IPR045071">
    <property type="entry name" value="BBP-like"/>
</dbReference>
<dbReference type="VEuPathDB" id="MicrosporidiaDB:SLOPH_1903"/>
<feature type="domain" description="K Homology" evidence="3">
    <location>
        <begin position="78"/>
        <end position="159"/>
    </location>
</feature>
<name>S7WCM1_SPRLO</name>
<dbReference type="HOGENOM" id="CLU_1316164_0_0_1"/>
<evidence type="ECO:0000256" key="2">
    <source>
        <dbReference type="PROSITE-ProRule" id="PRU00117"/>
    </source>
</evidence>
<dbReference type="InParanoid" id="S7WCM1"/>
<dbReference type="Pfam" id="PF22675">
    <property type="entry name" value="KH-I_KHDC4-BBP"/>
    <property type="match status" value="1"/>
</dbReference>
<reference evidence="5" key="1">
    <citation type="journal article" date="2013" name="PLoS Genet.">
        <title>The genome of Spraguea lophii and the basis of host-microsporidian interactions.</title>
        <authorList>
            <person name="Campbell S.E."/>
            <person name="Williams T.A."/>
            <person name="Yousuf A."/>
            <person name="Soanes D.M."/>
            <person name="Paszkiewicz K.H."/>
            <person name="Williams B.A.P."/>
        </authorList>
    </citation>
    <scope>NUCLEOTIDE SEQUENCE [LARGE SCALE GENOMIC DNA]</scope>
    <source>
        <strain evidence="5">42_110</strain>
    </source>
</reference>
<evidence type="ECO:0000313" key="5">
    <source>
        <dbReference type="Proteomes" id="UP000014978"/>
    </source>
</evidence>
<keyword evidence="1 2" id="KW-0694">RNA-binding</keyword>
<dbReference type="SUPFAM" id="SSF54791">
    <property type="entry name" value="Eukaryotic type KH-domain (KH-domain type I)"/>
    <property type="match status" value="1"/>
</dbReference>
<evidence type="ECO:0000256" key="1">
    <source>
        <dbReference type="ARBA" id="ARBA00022884"/>
    </source>
</evidence>
<organism evidence="4 5">
    <name type="scientific">Spraguea lophii (strain 42_110)</name>
    <name type="common">Microsporidian parasite</name>
    <dbReference type="NCBI Taxonomy" id="1358809"/>
    <lineage>
        <taxon>Eukaryota</taxon>
        <taxon>Fungi</taxon>
        <taxon>Fungi incertae sedis</taxon>
        <taxon>Microsporidia</taxon>
        <taxon>Spragueidae</taxon>
        <taxon>Spraguea</taxon>
    </lineage>
</organism>